<sequence>MTPKTYNSFEEIDMHLKILKLKRTIDIEHLSYNYNRVRRYLYPTNILMEIGNLLKEKLVYLIYERYGWIF</sequence>
<keyword evidence="2" id="KW-1185">Reference proteome</keyword>
<name>A0A4Y8AYF5_9FLAO</name>
<accession>A0A4Y8AYF5</accession>
<dbReference type="RefSeq" id="WP_134247053.1">
    <property type="nucleotide sequence ID" value="NZ_SNQI01000001.1"/>
</dbReference>
<dbReference type="InterPro" id="IPR046290">
    <property type="entry name" value="DUF6327"/>
</dbReference>
<gene>
    <name evidence="1" type="ORF">E2488_04140</name>
</gene>
<dbReference type="OrthoDB" id="1149272at2"/>
<dbReference type="Proteomes" id="UP000298517">
    <property type="component" value="Unassembled WGS sequence"/>
</dbReference>
<dbReference type="EMBL" id="SNQI01000001">
    <property type="protein sequence ID" value="TEW77045.1"/>
    <property type="molecule type" value="Genomic_DNA"/>
</dbReference>
<protein>
    <submittedName>
        <fullName evidence="1">Uncharacterized protein</fullName>
    </submittedName>
</protein>
<dbReference type="AlphaFoldDB" id="A0A4Y8AYF5"/>
<dbReference type="Pfam" id="PF19852">
    <property type="entry name" value="DUF6327"/>
    <property type="match status" value="1"/>
</dbReference>
<reference evidence="1 2" key="1">
    <citation type="journal article" date="2011" name="J. Microbiol.">
        <title>Gramella jeungdoensis sp. nov., isolated from a solar saltern in Korea.</title>
        <authorList>
            <person name="Joung Y."/>
            <person name="Kim H."/>
            <person name="Jang T."/>
            <person name="Ahn T.S."/>
            <person name="Joh K."/>
        </authorList>
    </citation>
    <scope>NUCLEOTIDE SEQUENCE [LARGE SCALE GENOMIC DNA]</scope>
    <source>
        <strain evidence="1 2">KCTC 23123</strain>
    </source>
</reference>
<evidence type="ECO:0000313" key="2">
    <source>
        <dbReference type="Proteomes" id="UP000298517"/>
    </source>
</evidence>
<evidence type="ECO:0000313" key="1">
    <source>
        <dbReference type="EMBL" id="TEW77045.1"/>
    </source>
</evidence>
<organism evidence="1 2">
    <name type="scientific">Gramella jeungdoensis</name>
    <dbReference type="NCBI Taxonomy" id="708091"/>
    <lineage>
        <taxon>Bacteria</taxon>
        <taxon>Pseudomonadati</taxon>
        <taxon>Bacteroidota</taxon>
        <taxon>Flavobacteriia</taxon>
        <taxon>Flavobacteriales</taxon>
        <taxon>Flavobacteriaceae</taxon>
        <taxon>Christiangramia</taxon>
    </lineage>
</organism>
<comment type="caution">
    <text evidence="1">The sequence shown here is derived from an EMBL/GenBank/DDBJ whole genome shotgun (WGS) entry which is preliminary data.</text>
</comment>
<proteinExistence type="predicted"/>